<dbReference type="GeneID" id="91530047"/>
<evidence type="ECO:0000313" key="3">
    <source>
        <dbReference type="Proteomes" id="UP000298513"/>
    </source>
</evidence>
<name>A0A4Z1DL07_STRGP</name>
<protein>
    <submittedName>
        <fullName evidence="2">Pyridoxamine 5'-phosphate oxidase family protein</fullName>
    </submittedName>
</protein>
<dbReference type="InterPro" id="IPR024747">
    <property type="entry name" value="Pyridox_Oxase-rel"/>
</dbReference>
<gene>
    <name evidence="2" type="ORF">E5082_08955</name>
</gene>
<dbReference type="RefSeq" id="WP_135790754.1">
    <property type="nucleotide sequence ID" value="NZ_BNBQ01000003.1"/>
</dbReference>
<evidence type="ECO:0000313" key="2">
    <source>
        <dbReference type="EMBL" id="TGN84525.1"/>
    </source>
</evidence>
<dbReference type="EMBL" id="SRRU01000003">
    <property type="protein sequence ID" value="TGN84525.1"/>
    <property type="molecule type" value="Genomic_DNA"/>
</dbReference>
<dbReference type="InterPro" id="IPR012349">
    <property type="entry name" value="Split_barrel_FMN-bd"/>
</dbReference>
<dbReference type="PROSITE" id="PS50983">
    <property type="entry name" value="FE_B12_PBP"/>
    <property type="match status" value="1"/>
</dbReference>
<keyword evidence="3" id="KW-1185">Reference proteome</keyword>
<proteinExistence type="predicted"/>
<dbReference type="Proteomes" id="UP000298513">
    <property type="component" value="Unassembled WGS sequence"/>
</dbReference>
<dbReference type="Gene3D" id="2.30.110.10">
    <property type="entry name" value="Electron Transport, Fmn-binding Protein, Chain A"/>
    <property type="match status" value="1"/>
</dbReference>
<feature type="domain" description="Fe/B12 periplasmic-binding" evidence="1">
    <location>
        <begin position="75"/>
        <end position="142"/>
    </location>
</feature>
<comment type="caution">
    <text evidence="2">The sequence shown here is derived from an EMBL/GenBank/DDBJ whole genome shotgun (WGS) entry which is preliminary data.</text>
</comment>
<reference evidence="2 3" key="1">
    <citation type="submission" date="2019-04" db="EMBL/GenBank/DDBJ databases">
        <title>Streptomyces sp. nov. Bv016 isolated from bark of Buahinia variegata.</title>
        <authorList>
            <person name="Kanchanasin P."/>
            <person name="Tanasupawat S."/>
            <person name="Yuki M."/>
            <person name="Kudo T."/>
        </authorList>
    </citation>
    <scope>NUCLEOTIDE SEQUENCE [LARGE SCALE GENOMIC DNA]</scope>
    <source>
        <strain evidence="2 3">JCM 4765</strain>
    </source>
</reference>
<sequence length="142" mass="15510">MARDHAPPRRPVELGPAEALRLLAGVTFGRLVFTRQALPSVRPVGHLLDDGDIVIRTHEGAALTPHGEGSDGRGVVVAYQADCIDAATHLGWSVVVVGYARLVTAPDEIERVRARLEAWEPWHDTEQVARIRPELITGFRLG</sequence>
<accession>A0A4Z1DL07</accession>
<dbReference type="Pfam" id="PF12900">
    <property type="entry name" value="Pyridox_ox_2"/>
    <property type="match status" value="1"/>
</dbReference>
<evidence type="ECO:0000259" key="1">
    <source>
        <dbReference type="PROSITE" id="PS50983"/>
    </source>
</evidence>
<organism evidence="2 3">
    <name type="scientific">Streptomyces griseoluteus</name>
    <dbReference type="NCBI Taxonomy" id="29306"/>
    <lineage>
        <taxon>Bacteria</taxon>
        <taxon>Bacillati</taxon>
        <taxon>Actinomycetota</taxon>
        <taxon>Actinomycetes</taxon>
        <taxon>Kitasatosporales</taxon>
        <taxon>Streptomycetaceae</taxon>
        <taxon>Streptomyces</taxon>
    </lineage>
</organism>
<dbReference type="SUPFAM" id="SSF50475">
    <property type="entry name" value="FMN-binding split barrel"/>
    <property type="match status" value="1"/>
</dbReference>
<dbReference type="AlphaFoldDB" id="A0A4Z1DL07"/>
<dbReference type="InterPro" id="IPR002491">
    <property type="entry name" value="ABC_transptr_periplasmic_BD"/>
</dbReference>